<sequence length="231" mass="24065">MNETPPPDAPQAALPRWHPVLPAADLAAGIDLSLGFMAGEELALWRAADGAPQAWANRCPHRGLRFTLGRLVGDRLACAYHGWEFQAGDGRCVAIPAHPDMRVPRGICATTYRTAQQDGMVWASAGVPAAPPPSNGIDTIVRTLGVDVPPAFAAAALLQAGWTALAPDVFGGALAGAPVTLYLTHAAATLVLLHAGVAGTPETAQVARLHAALRTLRDDLEAQHAARETPP</sequence>
<dbReference type="RefSeq" id="WP_145651552.1">
    <property type="nucleotide sequence ID" value="NZ_VLLB01000008.1"/>
</dbReference>
<dbReference type="AlphaFoldDB" id="A0A562R0Q7"/>
<dbReference type="OrthoDB" id="9769355at2"/>
<protein>
    <submittedName>
        <fullName evidence="7">Rieske-like 2Fe-2S protein</fullName>
    </submittedName>
</protein>
<dbReference type="EMBL" id="VLLB01000008">
    <property type="protein sequence ID" value="TWI62655.1"/>
    <property type="molecule type" value="Genomic_DNA"/>
</dbReference>
<dbReference type="GO" id="GO:0051537">
    <property type="term" value="F:2 iron, 2 sulfur cluster binding"/>
    <property type="evidence" value="ECO:0007669"/>
    <property type="project" value="UniProtKB-KW"/>
</dbReference>
<keyword evidence="2" id="KW-0479">Metal-binding</keyword>
<dbReference type="Proteomes" id="UP000318431">
    <property type="component" value="Unassembled WGS sequence"/>
</dbReference>
<feature type="domain" description="Rieske" evidence="6">
    <location>
        <begin position="17"/>
        <end position="123"/>
    </location>
</feature>
<reference evidence="7 8" key="1">
    <citation type="journal article" date="2015" name="Stand. Genomic Sci.">
        <title>Genomic Encyclopedia of Bacterial and Archaeal Type Strains, Phase III: the genomes of soil and plant-associated and newly described type strains.</title>
        <authorList>
            <person name="Whitman W.B."/>
            <person name="Woyke T."/>
            <person name="Klenk H.P."/>
            <person name="Zhou Y."/>
            <person name="Lilburn T.G."/>
            <person name="Beck B.J."/>
            <person name="De Vos P."/>
            <person name="Vandamme P."/>
            <person name="Eisen J.A."/>
            <person name="Garrity G."/>
            <person name="Hugenholtz P."/>
            <person name="Kyrpides N.C."/>
        </authorList>
    </citation>
    <scope>NUCLEOTIDE SEQUENCE [LARGE SCALE GENOMIC DNA]</scope>
    <source>
        <strain evidence="7 8">CGMCC 1.10822</strain>
    </source>
</reference>
<dbReference type="Pfam" id="PF00355">
    <property type="entry name" value="Rieske"/>
    <property type="match status" value="1"/>
</dbReference>
<dbReference type="PANTHER" id="PTHR21266">
    <property type="entry name" value="IRON-SULFUR DOMAIN CONTAINING PROTEIN"/>
    <property type="match status" value="1"/>
</dbReference>
<dbReference type="SUPFAM" id="SSF50022">
    <property type="entry name" value="ISP domain"/>
    <property type="match status" value="1"/>
</dbReference>
<evidence type="ECO:0000313" key="7">
    <source>
        <dbReference type="EMBL" id="TWI62655.1"/>
    </source>
</evidence>
<keyword evidence="4" id="KW-0408">Iron</keyword>
<dbReference type="InterPro" id="IPR050584">
    <property type="entry name" value="Cholesterol_7-desaturase"/>
</dbReference>
<dbReference type="InterPro" id="IPR017941">
    <property type="entry name" value="Rieske_2Fe-2S"/>
</dbReference>
<evidence type="ECO:0000313" key="8">
    <source>
        <dbReference type="Proteomes" id="UP000318431"/>
    </source>
</evidence>
<comment type="caution">
    <text evidence="7">The sequence shown here is derived from an EMBL/GenBank/DDBJ whole genome shotgun (WGS) entry which is preliminary data.</text>
</comment>
<evidence type="ECO:0000259" key="6">
    <source>
        <dbReference type="PROSITE" id="PS51296"/>
    </source>
</evidence>
<dbReference type="Gene3D" id="2.102.10.10">
    <property type="entry name" value="Rieske [2Fe-2S] iron-sulphur domain"/>
    <property type="match status" value="1"/>
</dbReference>
<accession>A0A562R0Q7</accession>
<organism evidence="7 8">
    <name type="scientific">Pseudoduganella lurida</name>
    <dbReference type="NCBI Taxonomy" id="1036180"/>
    <lineage>
        <taxon>Bacteria</taxon>
        <taxon>Pseudomonadati</taxon>
        <taxon>Pseudomonadota</taxon>
        <taxon>Betaproteobacteria</taxon>
        <taxon>Burkholderiales</taxon>
        <taxon>Oxalobacteraceae</taxon>
        <taxon>Telluria group</taxon>
        <taxon>Pseudoduganella</taxon>
    </lineage>
</organism>
<evidence type="ECO:0000256" key="5">
    <source>
        <dbReference type="ARBA" id="ARBA00023014"/>
    </source>
</evidence>
<dbReference type="InterPro" id="IPR036922">
    <property type="entry name" value="Rieske_2Fe-2S_sf"/>
</dbReference>
<keyword evidence="5" id="KW-0411">Iron-sulfur</keyword>
<keyword evidence="8" id="KW-1185">Reference proteome</keyword>
<name>A0A562R0Q7_9BURK</name>
<dbReference type="PANTHER" id="PTHR21266:SF60">
    <property type="entry name" value="3-KETOSTEROID-9-ALPHA-MONOOXYGENASE, OXYGENASE COMPONENT"/>
    <property type="match status" value="1"/>
</dbReference>
<keyword evidence="3" id="KW-0560">Oxidoreductase</keyword>
<evidence type="ECO:0000256" key="2">
    <source>
        <dbReference type="ARBA" id="ARBA00022723"/>
    </source>
</evidence>
<proteinExistence type="predicted"/>
<keyword evidence="1" id="KW-0001">2Fe-2S</keyword>
<dbReference type="PROSITE" id="PS51296">
    <property type="entry name" value="RIESKE"/>
    <property type="match status" value="1"/>
</dbReference>
<dbReference type="GO" id="GO:0046872">
    <property type="term" value="F:metal ion binding"/>
    <property type="evidence" value="ECO:0007669"/>
    <property type="project" value="UniProtKB-KW"/>
</dbReference>
<evidence type="ECO:0000256" key="4">
    <source>
        <dbReference type="ARBA" id="ARBA00023004"/>
    </source>
</evidence>
<evidence type="ECO:0000256" key="1">
    <source>
        <dbReference type="ARBA" id="ARBA00022714"/>
    </source>
</evidence>
<dbReference type="GO" id="GO:0016491">
    <property type="term" value="F:oxidoreductase activity"/>
    <property type="evidence" value="ECO:0007669"/>
    <property type="project" value="UniProtKB-KW"/>
</dbReference>
<evidence type="ECO:0000256" key="3">
    <source>
        <dbReference type="ARBA" id="ARBA00023002"/>
    </source>
</evidence>
<gene>
    <name evidence="7" type="ORF">IP91_04177</name>
</gene>